<dbReference type="EMBL" id="VICG01000011">
    <property type="protein sequence ID" value="KAA8567428.1"/>
    <property type="molecule type" value="Genomic_DNA"/>
</dbReference>
<name>A0A5M9JCU0_MONFR</name>
<evidence type="ECO:0000256" key="1">
    <source>
        <dbReference type="ARBA" id="ARBA00004123"/>
    </source>
</evidence>
<evidence type="ECO:0000313" key="14">
    <source>
        <dbReference type="EMBL" id="KAA8567428.1"/>
    </source>
</evidence>
<comment type="similarity">
    <text evidence="3 11">Belongs to the AAA ATPase family.</text>
</comment>
<keyword evidence="6 11" id="KW-0067">ATP-binding</keyword>
<dbReference type="Pfam" id="PF16450">
    <property type="entry name" value="Prot_ATP_ID_OB_C"/>
    <property type="match status" value="1"/>
</dbReference>
<comment type="function">
    <text evidence="9">The 26S proteasome is involved in the ATP-dependent degradation of ubiquitinated proteins. The regulatory (or ATPase) complex confers ATP dependency and substrate specificity to the 26S complex.</text>
</comment>
<proteinExistence type="inferred from homology"/>
<dbReference type="Gene3D" id="1.10.8.60">
    <property type="match status" value="1"/>
</dbReference>
<evidence type="ECO:0000256" key="5">
    <source>
        <dbReference type="ARBA" id="ARBA00022741"/>
    </source>
</evidence>
<evidence type="ECO:0000256" key="7">
    <source>
        <dbReference type="ARBA" id="ARBA00022942"/>
    </source>
</evidence>
<evidence type="ECO:0000256" key="4">
    <source>
        <dbReference type="ARBA" id="ARBA00022490"/>
    </source>
</evidence>
<dbReference type="InterPro" id="IPR012340">
    <property type="entry name" value="NA-bd_OB-fold"/>
</dbReference>
<accession>A0A5M9JCU0</accession>
<dbReference type="GO" id="GO:0005634">
    <property type="term" value="C:nucleus"/>
    <property type="evidence" value="ECO:0007669"/>
    <property type="project" value="UniProtKB-SubCell"/>
</dbReference>
<protein>
    <recommendedName>
        <fullName evidence="10">26S proteasome regulatory subunit 6A</fullName>
    </recommendedName>
</protein>
<keyword evidence="4" id="KW-0963">Cytoplasm</keyword>
<dbReference type="VEuPathDB" id="FungiDB:MFRU_040g00520"/>
<evidence type="ECO:0000256" key="9">
    <source>
        <dbReference type="ARBA" id="ARBA00024661"/>
    </source>
</evidence>
<dbReference type="InterPro" id="IPR003593">
    <property type="entry name" value="AAA+_ATPase"/>
</dbReference>
<dbReference type="InterPro" id="IPR032501">
    <property type="entry name" value="Prot_ATP_ID_OB_2nd"/>
</dbReference>
<dbReference type="InterPro" id="IPR003960">
    <property type="entry name" value="ATPase_AAA_CS"/>
</dbReference>
<comment type="subcellular location">
    <subcellularLocation>
        <location evidence="2">Cytoplasm</location>
    </subcellularLocation>
    <subcellularLocation>
        <location evidence="1">Nucleus</location>
    </subcellularLocation>
</comment>
<evidence type="ECO:0000256" key="8">
    <source>
        <dbReference type="ARBA" id="ARBA00023242"/>
    </source>
</evidence>
<keyword evidence="7" id="KW-0647">Proteasome</keyword>
<comment type="caution">
    <text evidence="14">The sequence shown here is derived from an EMBL/GenBank/DDBJ whole genome shotgun (WGS) entry which is preliminary data.</text>
</comment>
<dbReference type="GO" id="GO:0005524">
    <property type="term" value="F:ATP binding"/>
    <property type="evidence" value="ECO:0007669"/>
    <property type="project" value="UniProtKB-KW"/>
</dbReference>
<dbReference type="InterPro" id="IPR050221">
    <property type="entry name" value="26S_Proteasome_ATPase"/>
</dbReference>
<evidence type="ECO:0000313" key="15">
    <source>
        <dbReference type="Proteomes" id="UP000322873"/>
    </source>
</evidence>
<evidence type="ECO:0000256" key="6">
    <source>
        <dbReference type="ARBA" id="ARBA00022840"/>
    </source>
</evidence>
<dbReference type="InterPro" id="IPR041569">
    <property type="entry name" value="AAA_lid_3"/>
</dbReference>
<keyword evidence="15" id="KW-1185">Reference proteome</keyword>
<feature type="region of interest" description="Disordered" evidence="12">
    <location>
        <begin position="128"/>
        <end position="171"/>
    </location>
</feature>
<dbReference type="InterPro" id="IPR003959">
    <property type="entry name" value="ATPase_AAA_core"/>
</dbReference>
<reference evidence="14 15" key="1">
    <citation type="submission" date="2019-06" db="EMBL/GenBank/DDBJ databases">
        <title>Genome Sequence of the Brown Rot Fungal Pathogen Monilinia fructicola.</title>
        <authorList>
            <person name="De Miccolis Angelini R.M."/>
            <person name="Landi L."/>
            <person name="Abate D."/>
            <person name="Pollastro S."/>
            <person name="Romanazzi G."/>
            <person name="Faretra F."/>
        </authorList>
    </citation>
    <scope>NUCLEOTIDE SEQUENCE [LARGE SCALE GENOMIC DNA]</scope>
    <source>
        <strain evidence="14 15">Mfrc123</strain>
    </source>
</reference>
<gene>
    <name evidence="14" type="ORF">EYC84_010445</name>
</gene>
<dbReference type="InterPro" id="IPR027417">
    <property type="entry name" value="P-loop_NTPase"/>
</dbReference>
<evidence type="ECO:0000256" key="12">
    <source>
        <dbReference type="SAM" id="MobiDB-lite"/>
    </source>
</evidence>
<evidence type="ECO:0000256" key="3">
    <source>
        <dbReference type="ARBA" id="ARBA00006914"/>
    </source>
</evidence>
<sequence>MSGNFVIVLRTIMVQSSVDGRASGGDACRTGFSRIETKLSGFVIRPRDTPPGFFCQPRAAPSFGCLTVGLEALRYSVTFTSQFNTSTDIPSTSRFSLYLTLYILFELLNYNSNFKMSTLEDLDDLEREQKEEKKDDGDKDKKPNQTNDGDAEMKDAEPEKEEDPIDEEIYSLGTQDILTRRRLLENDSRIMKSEFQRLSHEKATMGEKIKDNLEKIENNRQLPYLVGNVVELLDLDPTAESAEEGANIDLDATRVGKSAVIKTSTRQTIFLPLIGLVNPDELKPGDLIGVNKDSYLVLDTLPAEYDSRVKAMEVDEKPTEKYTDVGGLDKQIEELVEAIVWPMKEAERFKKIGIKAPKGALMYGPPGTGKTLLARACAAQTDATFLKLAGPQLVQMFIGDGAKLVRDCFALAKEKAPAIIFIDELDAVGTKRFDSEKSGDREVQRTMLELLNQLDGFASDDRIKVLAATNRVDVLDPALLRSGRLDRKIEFPLPNEEARAQILKIHSRKMTVDDAVNWPELARSTDEFGGAQLKAVCVEAGMIALRMGKNKISHEHYVDAIAEVQAKKKDTVNFYA</sequence>
<evidence type="ECO:0000256" key="11">
    <source>
        <dbReference type="RuleBase" id="RU003651"/>
    </source>
</evidence>
<dbReference type="GO" id="GO:0005737">
    <property type="term" value="C:cytoplasm"/>
    <property type="evidence" value="ECO:0007669"/>
    <property type="project" value="UniProtKB-SubCell"/>
</dbReference>
<organism evidence="14 15">
    <name type="scientific">Monilinia fructicola</name>
    <name type="common">Brown rot fungus</name>
    <name type="synonym">Ciboria fructicola</name>
    <dbReference type="NCBI Taxonomy" id="38448"/>
    <lineage>
        <taxon>Eukaryota</taxon>
        <taxon>Fungi</taxon>
        <taxon>Dikarya</taxon>
        <taxon>Ascomycota</taxon>
        <taxon>Pezizomycotina</taxon>
        <taxon>Leotiomycetes</taxon>
        <taxon>Helotiales</taxon>
        <taxon>Sclerotiniaceae</taxon>
        <taxon>Monilinia</taxon>
    </lineage>
</organism>
<dbReference type="PANTHER" id="PTHR23073">
    <property type="entry name" value="26S PROTEASOME REGULATORY SUBUNIT"/>
    <property type="match status" value="1"/>
</dbReference>
<keyword evidence="5 11" id="KW-0547">Nucleotide-binding</keyword>
<evidence type="ECO:0000259" key="13">
    <source>
        <dbReference type="SMART" id="SM00382"/>
    </source>
</evidence>
<dbReference type="Pfam" id="PF17862">
    <property type="entry name" value="AAA_lid_3"/>
    <property type="match status" value="1"/>
</dbReference>
<dbReference type="AlphaFoldDB" id="A0A5M9JCU0"/>
<dbReference type="Pfam" id="PF00004">
    <property type="entry name" value="AAA"/>
    <property type="match status" value="1"/>
</dbReference>
<dbReference type="Gene3D" id="2.40.50.140">
    <property type="entry name" value="Nucleic acid-binding proteins"/>
    <property type="match status" value="1"/>
</dbReference>
<dbReference type="GO" id="GO:0016887">
    <property type="term" value="F:ATP hydrolysis activity"/>
    <property type="evidence" value="ECO:0007669"/>
    <property type="project" value="InterPro"/>
</dbReference>
<dbReference type="SMART" id="SM00382">
    <property type="entry name" value="AAA"/>
    <property type="match status" value="1"/>
</dbReference>
<dbReference type="Proteomes" id="UP000322873">
    <property type="component" value="Unassembled WGS sequence"/>
</dbReference>
<evidence type="ECO:0000256" key="10">
    <source>
        <dbReference type="ARBA" id="ARBA00069320"/>
    </source>
</evidence>
<dbReference type="FunFam" id="2.40.50.140:FF:000076">
    <property type="entry name" value="26S protease regulatory subunit 6A"/>
    <property type="match status" value="1"/>
</dbReference>
<feature type="compositionally biased region" description="Acidic residues" evidence="12">
    <location>
        <begin position="158"/>
        <end position="169"/>
    </location>
</feature>
<dbReference type="SUPFAM" id="SSF52540">
    <property type="entry name" value="P-loop containing nucleoside triphosphate hydrolases"/>
    <property type="match status" value="1"/>
</dbReference>
<dbReference type="Gene3D" id="3.40.50.300">
    <property type="entry name" value="P-loop containing nucleotide triphosphate hydrolases"/>
    <property type="match status" value="1"/>
</dbReference>
<dbReference type="PROSITE" id="PS00674">
    <property type="entry name" value="AAA"/>
    <property type="match status" value="1"/>
</dbReference>
<dbReference type="GO" id="GO:0008540">
    <property type="term" value="C:proteasome regulatory particle, base subcomplex"/>
    <property type="evidence" value="ECO:0007669"/>
    <property type="project" value="UniProtKB-ARBA"/>
</dbReference>
<feature type="domain" description="AAA+ ATPase" evidence="13">
    <location>
        <begin position="356"/>
        <end position="495"/>
    </location>
</feature>
<evidence type="ECO:0000256" key="2">
    <source>
        <dbReference type="ARBA" id="ARBA00004496"/>
    </source>
</evidence>
<keyword evidence="8" id="KW-0539">Nucleus</keyword>
<dbReference type="FunFam" id="3.40.50.300:FF:000037">
    <property type="entry name" value="26S protease regulatory subunit 6A"/>
    <property type="match status" value="1"/>
</dbReference>
<dbReference type="FunFam" id="1.10.8.60:FF:000009">
    <property type="entry name" value="26S protease regulatory subunit 6A"/>
    <property type="match status" value="1"/>
</dbReference>
<feature type="compositionally biased region" description="Basic and acidic residues" evidence="12">
    <location>
        <begin position="128"/>
        <end position="143"/>
    </location>
</feature>